<dbReference type="EMBL" id="JAACXV010000335">
    <property type="protein sequence ID" value="KAF7279844.1"/>
    <property type="molecule type" value="Genomic_DNA"/>
</dbReference>
<evidence type="ECO:0000313" key="2">
    <source>
        <dbReference type="Proteomes" id="UP000625711"/>
    </source>
</evidence>
<protein>
    <submittedName>
        <fullName evidence="1">Uncharacterized protein</fullName>
    </submittedName>
</protein>
<gene>
    <name evidence="1" type="ORF">GWI33_006652</name>
</gene>
<reference evidence="1" key="1">
    <citation type="submission" date="2020-08" db="EMBL/GenBank/DDBJ databases">
        <title>Genome sequencing and assembly of the red palm weevil Rhynchophorus ferrugineus.</title>
        <authorList>
            <person name="Dias G.B."/>
            <person name="Bergman C.M."/>
            <person name="Manee M."/>
        </authorList>
    </citation>
    <scope>NUCLEOTIDE SEQUENCE</scope>
    <source>
        <strain evidence="1">AA-2017</strain>
        <tissue evidence="1">Whole larva</tissue>
    </source>
</reference>
<evidence type="ECO:0000313" key="1">
    <source>
        <dbReference type="EMBL" id="KAF7279844.1"/>
    </source>
</evidence>
<keyword evidence="2" id="KW-1185">Reference proteome</keyword>
<organism evidence="1 2">
    <name type="scientific">Rhynchophorus ferrugineus</name>
    <name type="common">Red palm weevil</name>
    <name type="synonym">Curculio ferrugineus</name>
    <dbReference type="NCBI Taxonomy" id="354439"/>
    <lineage>
        <taxon>Eukaryota</taxon>
        <taxon>Metazoa</taxon>
        <taxon>Ecdysozoa</taxon>
        <taxon>Arthropoda</taxon>
        <taxon>Hexapoda</taxon>
        <taxon>Insecta</taxon>
        <taxon>Pterygota</taxon>
        <taxon>Neoptera</taxon>
        <taxon>Endopterygota</taxon>
        <taxon>Coleoptera</taxon>
        <taxon>Polyphaga</taxon>
        <taxon>Cucujiformia</taxon>
        <taxon>Curculionidae</taxon>
        <taxon>Dryophthorinae</taxon>
        <taxon>Rhynchophorus</taxon>
    </lineage>
</organism>
<proteinExistence type="predicted"/>
<sequence>MKIIKKYRIRIERPHQVAIIHAAWPPENLNRRRHLFTPLQTEQEKTCSNGGAVPIFHIGSSTVRSATSKFPMVIRAAFRYLRSVNFWVVRMRNELRRP</sequence>
<name>A0A834IH86_RHYFE</name>
<accession>A0A834IH86</accession>
<comment type="caution">
    <text evidence="1">The sequence shown here is derived from an EMBL/GenBank/DDBJ whole genome shotgun (WGS) entry which is preliminary data.</text>
</comment>
<dbReference type="Proteomes" id="UP000625711">
    <property type="component" value="Unassembled WGS sequence"/>
</dbReference>
<dbReference type="AlphaFoldDB" id="A0A834IH86"/>